<proteinExistence type="predicted"/>
<accession>A0AA35CMA2</accession>
<sequence>MHVTDQPVLHRIPEGYIPLSEYCRAHGISLKSGTQAAAAGNVPGAVRVHLPGYPKPRWWIPADSTWRPNPRGKHYERPE</sequence>
<keyword evidence="2" id="KW-1185">Reference proteome</keyword>
<dbReference type="EMBL" id="AP025628">
    <property type="protein sequence ID" value="BDG61950.1"/>
    <property type="molecule type" value="Genomic_DNA"/>
</dbReference>
<protein>
    <submittedName>
        <fullName evidence="1">Uncharacterized protein</fullName>
    </submittedName>
</protein>
<name>A0AA35CMA2_9FIRM</name>
<evidence type="ECO:0000313" key="1">
    <source>
        <dbReference type="EMBL" id="BDG61950.1"/>
    </source>
</evidence>
<dbReference type="Proteomes" id="UP001163687">
    <property type="component" value="Chromosome"/>
</dbReference>
<reference evidence="1" key="1">
    <citation type="submission" date="2022-03" db="EMBL/GenBank/DDBJ databases">
        <title>Complete genome sequence of Caldinitratiruptor microaerophilus.</title>
        <authorList>
            <person name="Mukaiyama R."/>
            <person name="Nishiyama T."/>
            <person name="Ueda K."/>
        </authorList>
    </citation>
    <scope>NUCLEOTIDE SEQUENCE</scope>
    <source>
        <strain evidence="1">JCM 16183</strain>
    </source>
</reference>
<dbReference type="KEGG" id="cmic:caldi_30400"/>
<evidence type="ECO:0000313" key="2">
    <source>
        <dbReference type="Proteomes" id="UP001163687"/>
    </source>
</evidence>
<gene>
    <name evidence="1" type="ORF">caldi_30400</name>
</gene>
<organism evidence="1 2">
    <name type="scientific">Caldinitratiruptor microaerophilus</name>
    <dbReference type="NCBI Taxonomy" id="671077"/>
    <lineage>
        <taxon>Bacteria</taxon>
        <taxon>Bacillati</taxon>
        <taxon>Bacillota</taxon>
        <taxon>Clostridia</taxon>
        <taxon>Eubacteriales</taxon>
        <taxon>Symbiobacteriaceae</taxon>
        <taxon>Caldinitratiruptor</taxon>
    </lineage>
</organism>
<dbReference type="AlphaFoldDB" id="A0AA35CMA2"/>